<dbReference type="Gene3D" id="1.10.260.40">
    <property type="entry name" value="lambda repressor-like DNA-binding domains"/>
    <property type="match status" value="1"/>
</dbReference>
<accession>A0ABV7DSF3</accession>
<dbReference type="RefSeq" id="WP_197647303.1">
    <property type="nucleotide sequence ID" value="NZ_JAEACP010000026.1"/>
</dbReference>
<evidence type="ECO:0000259" key="2">
    <source>
        <dbReference type="PROSITE" id="PS50943"/>
    </source>
</evidence>
<comment type="caution">
    <text evidence="3">The sequence shown here is derived from an EMBL/GenBank/DDBJ whole genome shotgun (WGS) entry which is preliminary data.</text>
</comment>
<feature type="domain" description="HTH cro/C1-type" evidence="2">
    <location>
        <begin position="15"/>
        <end position="69"/>
    </location>
</feature>
<dbReference type="Pfam" id="PF01381">
    <property type="entry name" value="HTH_3"/>
    <property type="match status" value="1"/>
</dbReference>
<dbReference type="PANTHER" id="PTHR46797">
    <property type="entry name" value="HTH-TYPE TRANSCRIPTIONAL REGULATOR"/>
    <property type="match status" value="1"/>
</dbReference>
<organism evidence="3 4">
    <name type="scientific">Tabrizicola soli</name>
    <dbReference type="NCBI Taxonomy" id="2185115"/>
    <lineage>
        <taxon>Bacteria</taxon>
        <taxon>Pseudomonadati</taxon>
        <taxon>Pseudomonadota</taxon>
        <taxon>Alphaproteobacteria</taxon>
        <taxon>Rhodobacterales</taxon>
        <taxon>Paracoccaceae</taxon>
        <taxon>Tabrizicola</taxon>
    </lineage>
</organism>
<dbReference type="CDD" id="cd00093">
    <property type="entry name" value="HTH_XRE"/>
    <property type="match status" value="1"/>
</dbReference>
<protein>
    <submittedName>
        <fullName evidence="3">Helix-turn-helix domain-containing protein</fullName>
    </submittedName>
</protein>
<dbReference type="Pfam" id="PF07883">
    <property type="entry name" value="Cupin_2"/>
    <property type="match status" value="1"/>
</dbReference>
<dbReference type="PANTHER" id="PTHR46797:SF1">
    <property type="entry name" value="METHYLPHOSPHONATE SYNTHASE"/>
    <property type="match status" value="1"/>
</dbReference>
<proteinExistence type="predicted"/>
<evidence type="ECO:0000313" key="4">
    <source>
        <dbReference type="Proteomes" id="UP001595445"/>
    </source>
</evidence>
<dbReference type="Gene3D" id="2.60.120.10">
    <property type="entry name" value="Jelly Rolls"/>
    <property type="match status" value="1"/>
</dbReference>
<dbReference type="SUPFAM" id="SSF51182">
    <property type="entry name" value="RmlC-like cupins"/>
    <property type="match status" value="1"/>
</dbReference>
<dbReference type="InterPro" id="IPR014710">
    <property type="entry name" value="RmlC-like_jellyroll"/>
</dbReference>
<sequence>MTQADDRTGGIGVAVRRARLARGLTLEASARQVEVTKGYLSKVENNQATPSVGVMVRLADAFGIPLSDLLMPEGQRQPISVVRANERIPTKRGNDSGYLFELASTGKLDPRAEVFFLTVPVPNGEEPSHFKHSGEEVFLVLEGRVRFSYAGADFILKKGDCVQFDSKVEHYAVSDSDEPAQLFVVTIPDRAGA</sequence>
<dbReference type="InterPro" id="IPR010982">
    <property type="entry name" value="Lambda_DNA-bd_dom_sf"/>
</dbReference>
<reference evidence="4" key="1">
    <citation type="journal article" date="2019" name="Int. J. Syst. Evol. Microbiol.">
        <title>The Global Catalogue of Microorganisms (GCM) 10K type strain sequencing project: providing services to taxonomists for standard genome sequencing and annotation.</title>
        <authorList>
            <consortium name="The Broad Institute Genomics Platform"/>
            <consortium name="The Broad Institute Genome Sequencing Center for Infectious Disease"/>
            <person name="Wu L."/>
            <person name="Ma J."/>
        </authorList>
    </citation>
    <scope>NUCLEOTIDE SEQUENCE [LARGE SCALE GENOMIC DNA]</scope>
    <source>
        <strain evidence="4">KCTC 62102</strain>
    </source>
</reference>
<dbReference type="InterPro" id="IPR001387">
    <property type="entry name" value="Cro/C1-type_HTH"/>
</dbReference>
<keyword evidence="4" id="KW-1185">Reference proteome</keyword>
<evidence type="ECO:0000256" key="1">
    <source>
        <dbReference type="ARBA" id="ARBA00023125"/>
    </source>
</evidence>
<dbReference type="InterPro" id="IPR050807">
    <property type="entry name" value="TransReg_Diox_bact_type"/>
</dbReference>
<dbReference type="PROSITE" id="PS50943">
    <property type="entry name" value="HTH_CROC1"/>
    <property type="match status" value="1"/>
</dbReference>
<dbReference type="SUPFAM" id="SSF47413">
    <property type="entry name" value="lambda repressor-like DNA-binding domains"/>
    <property type="match status" value="1"/>
</dbReference>
<gene>
    <name evidence="3" type="ORF">ACFOD6_04620</name>
</gene>
<evidence type="ECO:0000313" key="3">
    <source>
        <dbReference type="EMBL" id="MFC3085330.1"/>
    </source>
</evidence>
<name>A0ABV7DSF3_9RHOB</name>
<dbReference type="SMART" id="SM00530">
    <property type="entry name" value="HTH_XRE"/>
    <property type="match status" value="1"/>
</dbReference>
<keyword evidence="1" id="KW-0238">DNA-binding</keyword>
<dbReference type="EMBL" id="JBHRSM010000009">
    <property type="protein sequence ID" value="MFC3085330.1"/>
    <property type="molecule type" value="Genomic_DNA"/>
</dbReference>
<dbReference type="CDD" id="cd02209">
    <property type="entry name" value="cupin_XRE_C"/>
    <property type="match status" value="1"/>
</dbReference>
<dbReference type="InterPro" id="IPR013096">
    <property type="entry name" value="Cupin_2"/>
</dbReference>
<dbReference type="InterPro" id="IPR011051">
    <property type="entry name" value="RmlC_Cupin_sf"/>
</dbReference>
<dbReference type="Proteomes" id="UP001595445">
    <property type="component" value="Unassembled WGS sequence"/>
</dbReference>